<keyword evidence="3" id="KW-1185">Reference proteome</keyword>
<dbReference type="Proteomes" id="UP001156215">
    <property type="component" value="Chromosome"/>
</dbReference>
<keyword evidence="1" id="KW-0472">Membrane</keyword>
<sequence>MNNSSKRNWFYHPLFSPVFIIIMGIIPLANWLLLDRDTAIWMTFVWDDYITPVLYVLAMIVLYVCKPKDNTPKQNINFWLFEFITLGMLLRELGIQHWLTQTDTTAIKIRFFLNPNNPIHEKIITALFLLMWLVIAIYLFKRYTRFLFREFFRLNATVWTIGTTCMLTVFVKFVDRFADNYKRYTGVSLSNFWDTGISSFEEIYEAFLPVLIMIAAIQFARLRIRLEDSRP</sequence>
<keyword evidence="1" id="KW-1133">Transmembrane helix</keyword>
<protein>
    <submittedName>
        <fullName evidence="2">Uncharacterized protein</fullName>
    </submittedName>
</protein>
<dbReference type="EMBL" id="CP098242">
    <property type="protein sequence ID" value="WAW10588.1"/>
    <property type="molecule type" value="Genomic_DNA"/>
</dbReference>
<proteinExistence type="predicted"/>
<gene>
    <name evidence="2" type="ORF">NB640_02705</name>
</gene>
<evidence type="ECO:0000313" key="3">
    <source>
        <dbReference type="Proteomes" id="UP001156215"/>
    </source>
</evidence>
<feature type="transmembrane region" description="Helical" evidence="1">
    <location>
        <begin position="119"/>
        <end position="140"/>
    </location>
</feature>
<dbReference type="KEGG" id="ovb:NB640_02705"/>
<feature type="transmembrane region" description="Helical" evidence="1">
    <location>
        <begin position="77"/>
        <end position="99"/>
    </location>
</feature>
<name>A0A9E9P400_9BURK</name>
<reference evidence="2" key="1">
    <citation type="journal article" date="2022" name="Front. Microbiol.">
        <title>New perspectives on an old grouping: The genomic and phenotypic variability of Oxalobacter formigenes and the implications for calcium oxalate stone prevention.</title>
        <authorList>
            <person name="Chmiel J.A."/>
            <person name="Carr C."/>
            <person name="Stuivenberg G.A."/>
            <person name="Venema R."/>
            <person name="Chanyi R.M."/>
            <person name="Al K.F."/>
            <person name="Giguere D."/>
            <person name="Say H."/>
            <person name="Akouris P.P."/>
            <person name="Dominguez Romero S.A."/>
            <person name="Kwong A."/>
            <person name="Tai V."/>
            <person name="Koval S.F."/>
            <person name="Razvi H."/>
            <person name="Bjazevic J."/>
            <person name="Burton J.P."/>
        </authorList>
    </citation>
    <scope>NUCLEOTIDE SEQUENCE</scope>
    <source>
        <strain evidence="2">WoOx3</strain>
    </source>
</reference>
<feature type="transmembrane region" description="Helical" evidence="1">
    <location>
        <begin position="49"/>
        <end position="65"/>
    </location>
</feature>
<keyword evidence="1" id="KW-0812">Transmembrane</keyword>
<dbReference type="AlphaFoldDB" id="A0A9E9P400"/>
<dbReference type="RefSeq" id="WP_269309612.1">
    <property type="nucleotide sequence ID" value="NZ_CP098242.1"/>
</dbReference>
<accession>A0A9E9P400</accession>
<feature type="transmembrane region" description="Helical" evidence="1">
    <location>
        <begin position="203"/>
        <end position="222"/>
    </location>
</feature>
<evidence type="ECO:0000256" key="1">
    <source>
        <dbReference type="SAM" id="Phobius"/>
    </source>
</evidence>
<evidence type="ECO:0000313" key="2">
    <source>
        <dbReference type="EMBL" id="WAW10588.1"/>
    </source>
</evidence>
<feature type="transmembrane region" description="Helical" evidence="1">
    <location>
        <begin position="152"/>
        <end position="174"/>
    </location>
</feature>
<feature type="transmembrane region" description="Helical" evidence="1">
    <location>
        <begin position="9"/>
        <end position="29"/>
    </location>
</feature>
<organism evidence="2 3">
    <name type="scientific">Oxalobacter vibrioformis</name>
    <dbReference type="NCBI Taxonomy" id="933080"/>
    <lineage>
        <taxon>Bacteria</taxon>
        <taxon>Pseudomonadati</taxon>
        <taxon>Pseudomonadota</taxon>
        <taxon>Betaproteobacteria</taxon>
        <taxon>Burkholderiales</taxon>
        <taxon>Oxalobacteraceae</taxon>
        <taxon>Oxalobacter</taxon>
    </lineage>
</organism>